<dbReference type="GO" id="GO:0050801">
    <property type="term" value="P:monoatomic ion homeostasis"/>
    <property type="evidence" value="ECO:0007669"/>
    <property type="project" value="TreeGrafter"/>
</dbReference>
<comment type="subcellular location">
    <subcellularLocation>
        <location evidence="1">Cell membrane</location>
        <topology evidence="1">Multi-pass membrane protein</topology>
    </subcellularLocation>
</comment>
<keyword evidence="7" id="KW-0406">Ion transport</keyword>
<protein>
    <submittedName>
        <fullName evidence="13">Sodium bicarbonate transporter-like protein 11</fullName>
    </submittedName>
</protein>
<reference evidence="13" key="2">
    <citation type="submission" date="2020-10" db="UniProtKB">
        <authorList>
            <consortium name="WormBaseParasite"/>
        </authorList>
    </citation>
    <scope>IDENTIFICATION</scope>
</reference>
<evidence type="ECO:0000313" key="12">
    <source>
        <dbReference type="Proteomes" id="UP000492821"/>
    </source>
</evidence>
<dbReference type="InterPro" id="IPR016152">
    <property type="entry name" value="PTrfase/Anion_transptr"/>
</dbReference>
<feature type="transmembrane region" description="Helical" evidence="10">
    <location>
        <begin position="289"/>
        <end position="309"/>
    </location>
</feature>
<keyword evidence="12" id="KW-1185">Reference proteome</keyword>
<dbReference type="PANTHER" id="PTHR11453:SF121">
    <property type="entry name" value="ANION TRANSPORTER ABTS-2"/>
    <property type="match status" value="1"/>
</dbReference>
<dbReference type="AlphaFoldDB" id="A0A7E4UNX0"/>
<evidence type="ECO:0000256" key="3">
    <source>
        <dbReference type="ARBA" id="ARBA00022448"/>
    </source>
</evidence>
<accession>A0A7E4UNX0</accession>
<evidence type="ECO:0000256" key="6">
    <source>
        <dbReference type="ARBA" id="ARBA00022989"/>
    </source>
</evidence>
<feature type="transmembrane region" description="Helical" evidence="10">
    <location>
        <begin position="330"/>
        <end position="355"/>
    </location>
</feature>
<dbReference type="SUPFAM" id="SSF55804">
    <property type="entry name" value="Phoshotransferase/anion transport protein"/>
    <property type="match status" value="1"/>
</dbReference>
<comment type="similarity">
    <text evidence="2">Belongs to the anion exchanger (TC 2.A.31) family.</text>
</comment>
<evidence type="ECO:0000259" key="11">
    <source>
        <dbReference type="Pfam" id="PF00955"/>
    </source>
</evidence>
<evidence type="ECO:0000256" key="2">
    <source>
        <dbReference type="ARBA" id="ARBA00010993"/>
    </source>
</evidence>
<keyword evidence="3" id="KW-0813">Transport</keyword>
<dbReference type="PANTHER" id="PTHR11453">
    <property type="entry name" value="ANION EXCHANGE PROTEIN"/>
    <property type="match status" value="1"/>
</dbReference>
<feature type="transmembrane region" description="Helical" evidence="10">
    <location>
        <begin position="485"/>
        <end position="504"/>
    </location>
</feature>
<feature type="transmembrane region" description="Helical" evidence="10">
    <location>
        <begin position="578"/>
        <end position="600"/>
    </location>
</feature>
<feature type="domain" description="Bicarbonate transporter-like transmembrane" evidence="11">
    <location>
        <begin position="447"/>
        <end position="757"/>
    </location>
</feature>
<evidence type="ECO:0000256" key="10">
    <source>
        <dbReference type="SAM" id="Phobius"/>
    </source>
</evidence>
<dbReference type="Proteomes" id="UP000492821">
    <property type="component" value="Unassembled WGS sequence"/>
</dbReference>
<feature type="transmembrane region" description="Helical" evidence="10">
    <location>
        <begin position="375"/>
        <end position="394"/>
    </location>
</feature>
<reference evidence="12" key="1">
    <citation type="journal article" date="2013" name="Genetics">
        <title>The draft genome and transcriptome of Panagrellus redivivus are shaped by the harsh demands of a free-living lifestyle.</title>
        <authorList>
            <person name="Srinivasan J."/>
            <person name="Dillman A.R."/>
            <person name="Macchietto M.G."/>
            <person name="Heikkinen L."/>
            <person name="Lakso M."/>
            <person name="Fracchia K.M."/>
            <person name="Antoshechkin I."/>
            <person name="Mortazavi A."/>
            <person name="Wong G."/>
            <person name="Sternberg P.W."/>
        </authorList>
    </citation>
    <scope>NUCLEOTIDE SEQUENCE [LARGE SCALE GENOMIC DNA]</scope>
    <source>
        <strain evidence="12">MT8872</strain>
    </source>
</reference>
<proteinExistence type="inferred from homology"/>
<keyword evidence="6 10" id="KW-1133">Transmembrane helix</keyword>
<feature type="transmembrane region" description="Helical" evidence="10">
    <location>
        <begin position="451"/>
        <end position="473"/>
    </location>
</feature>
<feature type="compositionally biased region" description="Low complexity" evidence="9">
    <location>
        <begin position="1"/>
        <end position="15"/>
    </location>
</feature>
<evidence type="ECO:0000256" key="9">
    <source>
        <dbReference type="SAM" id="MobiDB-lite"/>
    </source>
</evidence>
<evidence type="ECO:0000256" key="4">
    <source>
        <dbReference type="ARBA" id="ARBA00022475"/>
    </source>
</evidence>
<name>A0A7E4UNX0_PANRE</name>
<dbReference type="Pfam" id="PF00955">
    <property type="entry name" value="HCO3_cotransp"/>
    <property type="match status" value="2"/>
</dbReference>
<keyword evidence="8 10" id="KW-0472">Membrane</keyword>
<dbReference type="GO" id="GO:0016323">
    <property type="term" value="C:basolateral plasma membrane"/>
    <property type="evidence" value="ECO:0007669"/>
    <property type="project" value="TreeGrafter"/>
</dbReference>
<sequence>MPFTGSDADSSSASSHQHPMAISISGAPPSENVYLVSTEENAISPKNFFIEIRGILDVEHLLKTAIVLLDVDCGNLEILVKTLLNAIPQHRRPNLPYIEIRKRLFSFSKADDFHVPVVRHRIQGMRMNSTGVPVVDQSWLVIYGSFENLDNRTVAFARMNLPTNFGPGLGDVQFVTLVLAPIFEKDTKSALETAHTFSTLFGNVFLRQRLLDTYSSHTFITEINNSIDRLAFELPLDVETKIKTAVEAKQHRIWYPGRGIVDDVCRRGRQYQADFTDGFSDTRSLRKTISSAVFLYFAIVPTAIALGMLNDANTNGLINVKKEILAQWIGGLLFGLTGGQLFLIMLSTAPISIYIQVIHDIAESGGHDFFKMFTMTGLWCSAILIVFAFFEASIIMKYAKRSLEELFGLFISIALIVKAVQATVDSIGRYRSNCPGAGDAGYDKLDCDRSVGLLFLLLVAGTLWISMTLYNFRTTPFLTKTKREILADYALPIGVVIVSFIGSYCFESVPQEVFTYDPHSNPITVTAFWDQPGSAHVICFGLSIPLAILFFMDQSIVTNTVDNSQNNLQKGPAANWDLFVVAIMNVILSVLGLPWMHGALPQAFLHLKAMADVEDRLVNGTVQQVIVKNRESRLATIIAHVLMIPTYFWLLPILQLVPTAVFHGLFLYLALTSMIGNELCERRSYPPLHYIRRVPQRIVHFFTLTEVIQLALLCFIGFAPWPVLEMAFPIVTFLFIPFRSLILPFIFEKKHLEALDGVH</sequence>
<dbReference type="WBParaSite" id="Pan_g10749.t1">
    <property type="protein sequence ID" value="Pan_g10749.t1"/>
    <property type="gene ID" value="Pan_g10749"/>
</dbReference>
<feature type="domain" description="Bicarbonate transporter-like transmembrane" evidence="11">
    <location>
        <begin position="258"/>
        <end position="431"/>
    </location>
</feature>
<dbReference type="Gene3D" id="1.10.287.570">
    <property type="entry name" value="Helical hairpin bin"/>
    <property type="match status" value="1"/>
</dbReference>
<evidence type="ECO:0000256" key="5">
    <source>
        <dbReference type="ARBA" id="ARBA00022692"/>
    </source>
</evidence>
<evidence type="ECO:0000256" key="1">
    <source>
        <dbReference type="ARBA" id="ARBA00004651"/>
    </source>
</evidence>
<organism evidence="12 13">
    <name type="scientific">Panagrellus redivivus</name>
    <name type="common">Microworm</name>
    <dbReference type="NCBI Taxonomy" id="6233"/>
    <lineage>
        <taxon>Eukaryota</taxon>
        <taxon>Metazoa</taxon>
        <taxon>Ecdysozoa</taxon>
        <taxon>Nematoda</taxon>
        <taxon>Chromadorea</taxon>
        <taxon>Rhabditida</taxon>
        <taxon>Tylenchina</taxon>
        <taxon>Panagrolaimomorpha</taxon>
        <taxon>Panagrolaimoidea</taxon>
        <taxon>Panagrolaimidae</taxon>
        <taxon>Panagrellus</taxon>
    </lineage>
</organism>
<evidence type="ECO:0000256" key="8">
    <source>
        <dbReference type="ARBA" id="ARBA00023136"/>
    </source>
</evidence>
<feature type="transmembrane region" description="Helical" evidence="10">
    <location>
        <begin position="701"/>
        <end position="721"/>
    </location>
</feature>
<feature type="transmembrane region" description="Helical" evidence="10">
    <location>
        <begin position="406"/>
        <end position="424"/>
    </location>
</feature>
<keyword evidence="4" id="KW-1003">Cell membrane</keyword>
<evidence type="ECO:0000256" key="7">
    <source>
        <dbReference type="ARBA" id="ARBA00023065"/>
    </source>
</evidence>
<dbReference type="InterPro" id="IPR011531">
    <property type="entry name" value="HCO3_transpt-like_TM_dom"/>
</dbReference>
<dbReference type="GO" id="GO:0005452">
    <property type="term" value="F:solute:inorganic anion antiporter activity"/>
    <property type="evidence" value="ECO:0007669"/>
    <property type="project" value="InterPro"/>
</dbReference>
<dbReference type="GO" id="GO:0006820">
    <property type="term" value="P:monoatomic anion transport"/>
    <property type="evidence" value="ECO:0007669"/>
    <property type="project" value="InterPro"/>
</dbReference>
<evidence type="ECO:0000313" key="13">
    <source>
        <dbReference type="WBParaSite" id="Pan_g10749.t1"/>
    </source>
</evidence>
<dbReference type="InterPro" id="IPR003020">
    <property type="entry name" value="HCO3_transpt_euk"/>
</dbReference>
<keyword evidence="5 10" id="KW-0812">Transmembrane</keyword>
<feature type="transmembrane region" description="Helical" evidence="10">
    <location>
        <begin position="727"/>
        <end position="747"/>
    </location>
</feature>
<dbReference type="Gene3D" id="3.40.930.10">
    <property type="entry name" value="Mannitol-specific EII, Chain A"/>
    <property type="match status" value="1"/>
</dbReference>
<feature type="region of interest" description="Disordered" evidence="9">
    <location>
        <begin position="1"/>
        <end position="22"/>
    </location>
</feature>